<evidence type="ECO:0000256" key="4">
    <source>
        <dbReference type="ARBA" id="ARBA00023163"/>
    </source>
</evidence>
<evidence type="ECO:0000256" key="2">
    <source>
        <dbReference type="ARBA" id="ARBA00023015"/>
    </source>
</evidence>
<dbReference type="PANTHER" id="PTHR30346:SF26">
    <property type="entry name" value="HYDROGEN PEROXIDE-INDUCIBLE GENES ACTIVATOR"/>
    <property type="match status" value="1"/>
</dbReference>
<evidence type="ECO:0000313" key="6">
    <source>
        <dbReference type="EMBL" id="WDR07558.1"/>
    </source>
</evidence>
<keyword evidence="3" id="KW-0238">DNA-binding</keyword>
<organism evidence="6 7">
    <name type="scientific">Devosia rhodophyticola</name>
    <dbReference type="NCBI Taxonomy" id="3026423"/>
    <lineage>
        <taxon>Bacteria</taxon>
        <taxon>Pseudomonadati</taxon>
        <taxon>Pseudomonadota</taxon>
        <taxon>Alphaproteobacteria</taxon>
        <taxon>Hyphomicrobiales</taxon>
        <taxon>Devosiaceae</taxon>
        <taxon>Devosia</taxon>
    </lineage>
</organism>
<dbReference type="Pfam" id="PF03466">
    <property type="entry name" value="LysR_substrate"/>
    <property type="match status" value="1"/>
</dbReference>
<dbReference type="Gene3D" id="3.40.190.10">
    <property type="entry name" value="Periplasmic binding protein-like II"/>
    <property type="match status" value="2"/>
</dbReference>
<dbReference type="PANTHER" id="PTHR30346">
    <property type="entry name" value="TRANSCRIPTIONAL DUAL REGULATOR HCAR-RELATED"/>
    <property type="match status" value="1"/>
</dbReference>
<dbReference type="Proteomes" id="UP001222118">
    <property type="component" value="Chromosome"/>
</dbReference>
<dbReference type="EMBL" id="CP118247">
    <property type="protein sequence ID" value="WDR07558.1"/>
    <property type="molecule type" value="Genomic_DNA"/>
</dbReference>
<name>A0ABY7Z2Q0_9HYPH</name>
<evidence type="ECO:0000313" key="7">
    <source>
        <dbReference type="Proteomes" id="UP001222118"/>
    </source>
</evidence>
<keyword evidence="4" id="KW-0804">Transcription</keyword>
<protein>
    <submittedName>
        <fullName evidence="6">LysR substrate-binding domain-containing protein</fullName>
    </submittedName>
</protein>
<dbReference type="InterPro" id="IPR005119">
    <property type="entry name" value="LysR_subst-bd"/>
</dbReference>
<sequence length="195" mass="20442">MFPALATELPEVKFMVSESRTDTLLAGLYDGSVDLALIATEPPSTGPTLASASLFIDAFVLATAVGGVPHTAPVELTSIDPETILLLDEGHCLRDQAIAACNLDDIAGGRTFAATSLSTIVEFVAHGQGVTLLPQIALRKETAGARIQTQTLAAPGAGRQLSLVWRQATPFAEIYQCIARIIRLTGSQLVSSTPD</sequence>
<accession>A0ABY7Z2Q0</accession>
<gene>
    <name evidence="6" type="ORF">PSQ90_13615</name>
</gene>
<keyword evidence="7" id="KW-1185">Reference proteome</keyword>
<dbReference type="SUPFAM" id="SSF53850">
    <property type="entry name" value="Periplasmic binding protein-like II"/>
    <property type="match status" value="1"/>
</dbReference>
<reference evidence="6 7" key="1">
    <citation type="submission" date="2023-02" db="EMBL/GenBank/DDBJ databases">
        <title>Devosia chondri sp. nov., isolated from the phycosphere of marine algae.</title>
        <authorList>
            <person name="Kim J.M."/>
            <person name="Lee J.K."/>
            <person name="Choi B.J."/>
            <person name="Bayburt H."/>
            <person name="Jeon C.O."/>
        </authorList>
    </citation>
    <scope>NUCLEOTIDE SEQUENCE [LARGE SCALE GENOMIC DNA]</scope>
    <source>
        <strain evidence="6 7">G2-5</strain>
    </source>
</reference>
<keyword evidence="2" id="KW-0805">Transcription regulation</keyword>
<feature type="domain" description="LysR substrate-binding" evidence="5">
    <location>
        <begin position="3"/>
        <end position="170"/>
    </location>
</feature>
<comment type="similarity">
    <text evidence="1">Belongs to the LysR transcriptional regulatory family.</text>
</comment>
<evidence type="ECO:0000256" key="3">
    <source>
        <dbReference type="ARBA" id="ARBA00023125"/>
    </source>
</evidence>
<evidence type="ECO:0000256" key="1">
    <source>
        <dbReference type="ARBA" id="ARBA00009437"/>
    </source>
</evidence>
<proteinExistence type="inferred from homology"/>
<evidence type="ECO:0000259" key="5">
    <source>
        <dbReference type="Pfam" id="PF03466"/>
    </source>
</evidence>